<reference evidence="15" key="1">
    <citation type="submission" date="2012-12" db="EMBL/GenBank/DDBJ databases">
        <authorList>
            <person name="Hellsten U."/>
            <person name="Grimwood J."/>
            <person name="Chapman J.A."/>
            <person name="Shapiro H."/>
            <person name="Aerts A."/>
            <person name="Otillar R.P."/>
            <person name="Terry A.Y."/>
            <person name="Boore J.L."/>
            <person name="Simakov O."/>
            <person name="Marletaz F."/>
            <person name="Cho S.-J."/>
            <person name="Edsinger-Gonzales E."/>
            <person name="Havlak P."/>
            <person name="Kuo D.-H."/>
            <person name="Larsson T."/>
            <person name="Lv J."/>
            <person name="Arendt D."/>
            <person name="Savage R."/>
            <person name="Osoegawa K."/>
            <person name="de Jong P."/>
            <person name="Lindberg D.R."/>
            <person name="Seaver E.C."/>
            <person name="Weisblat D.A."/>
            <person name="Putnam N.H."/>
            <person name="Grigoriev I.V."/>
            <person name="Rokhsar D.S."/>
        </authorList>
    </citation>
    <scope>NUCLEOTIDE SEQUENCE</scope>
    <source>
        <strain evidence="15">I ESC-2004</strain>
    </source>
</reference>
<evidence type="ECO:0000313" key="13">
    <source>
        <dbReference type="EMBL" id="ELT94056.1"/>
    </source>
</evidence>
<proteinExistence type="inferred from homology"/>
<dbReference type="OrthoDB" id="406634at2759"/>
<feature type="domain" description="TauD/TfdA-like" evidence="11">
    <location>
        <begin position="222"/>
        <end position="465"/>
    </location>
</feature>
<comment type="cofactor">
    <cofactor evidence="2">
        <name>L-ascorbate</name>
        <dbReference type="ChEBI" id="CHEBI:38290"/>
    </cofactor>
</comment>
<evidence type="ECO:0000256" key="1">
    <source>
        <dbReference type="ARBA" id="ARBA00001954"/>
    </source>
</evidence>
<dbReference type="CDD" id="cd00250">
    <property type="entry name" value="CAS_like"/>
    <property type="match status" value="1"/>
</dbReference>
<dbReference type="PANTHER" id="PTHR10696:SF25">
    <property type="entry name" value="OXIDOREDUCTASE AIM17-RELATED"/>
    <property type="match status" value="1"/>
</dbReference>
<reference evidence="14" key="3">
    <citation type="submission" date="2015-06" db="UniProtKB">
        <authorList>
            <consortium name="EnsemblMetazoa"/>
        </authorList>
    </citation>
    <scope>IDENTIFICATION</scope>
</reference>
<dbReference type="Gene3D" id="3.60.130.10">
    <property type="entry name" value="Clavaminate synthase-like"/>
    <property type="match status" value="1"/>
</dbReference>
<dbReference type="InterPro" id="IPR003819">
    <property type="entry name" value="TauD/TfdA-like"/>
</dbReference>
<comment type="similarity">
    <text evidence="4">Belongs to the gamma-BBH/TMLD family.</text>
</comment>
<dbReference type="Pfam" id="PF02668">
    <property type="entry name" value="TauD"/>
    <property type="match status" value="1"/>
</dbReference>
<comment type="pathway">
    <text evidence="3">Amine and polyamine biosynthesis; carnitine biosynthesis.</text>
</comment>
<evidence type="ECO:0000256" key="4">
    <source>
        <dbReference type="ARBA" id="ARBA00008654"/>
    </source>
</evidence>
<comment type="cofactor">
    <cofactor evidence="1">
        <name>Fe(2+)</name>
        <dbReference type="ChEBI" id="CHEBI:29033"/>
    </cofactor>
</comment>
<dbReference type="InterPro" id="IPR038492">
    <property type="entry name" value="GBBH-like_N_sf"/>
</dbReference>
<reference evidence="13 15" key="2">
    <citation type="journal article" date="2013" name="Nature">
        <title>Insights into bilaterian evolution from three spiralian genomes.</title>
        <authorList>
            <person name="Simakov O."/>
            <person name="Marletaz F."/>
            <person name="Cho S.J."/>
            <person name="Edsinger-Gonzales E."/>
            <person name="Havlak P."/>
            <person name="Hellsten U."/>
            <person name="Kuo D.H."/>
            <person name="Larsson T."/>
            <person name="Lv J."/>
            <person name="Arendt D."/>
            <person name="Savage R."/>
            <person name="Osoegawa K."/>
            <person name="de Jong P."/>
            <person name="Grimwood J."/>
            <person name="Chapman J.A."/>
            <person name="Shapiro H."/>
            <person name="Aerts A."/>
            <person name="Otillar R.P."/>
            <person name="Terry A.Y."/>
            <person name="Boore J.L."/>
            <person name="Grigoriev I.V."/>
            <person name="Lindberg D.R."/>
            <person name="Seaver E.C."/>
            <person name="Weisblat D.A."/>
            <person name="Putnam N.H."/>
            <person name="Rokhsar D.S."/>
        </authorList>
    </citation>
    <scope>NUCLEOTIDE SEQUENCE</scope>
    <source>
        <strain evidence="13 15">I ESC-2004</strain>
    </source>
</reference>
<gene>
    <name evidence="13" type="ORF">CAPTEDRAFT_227933</name>
</gene>
<dbReference type="PANTHER" id="PTHR10696">
    <property type="entry name" value="GAMMA-BUTYROBETAINE HYDROXYLASE-RELATED"/>
    <property type="match status" value="1"/>
</dbReference>
<evidence type="ECO:0000259" key="12">
    <source>
        <dbReference type="Pfam" id="PF06155"/>
    </source>
</evidence>
<dbReference type="OMA" id="GRHIIQC"/>
<evidence type="ECO:0000256" key="10">
    <source>
        <dbReference type="SAM" id="MobiDB-lite"/>
    </source>
</evidence>
<keyword evidence="6" id="KW-0124">Carnitine biosynthesis</keyword>
<evidence type="ECO:0000256" key="6">
    <source>
        <dbReference type="ARBA" id="ARBA00022873"/>
    </source>
</evidence>
<keyword evidence="8" id="KW-0560">Oxidoreductase</keyword>
<evidence type="ECO:0000313" key="15">
    <source>
        <dbReference type="Proteomes" id="UP000014760"/>
    </source>
</evidence>
<evidence type="ECO:0000256" key="3">
    <source>
        <dbReference type="ARBA" id="ARBA00005022"/>
    </source>
</evidence>
<evidence type="ECO:0000313" key="14">
    <source>
        <dbReference type="EnsemblMetazoa" id="CapteP227933"/>
    </source>
</evidence>
<dbReference type="Pfam" id="PF06155">
    <property type="entry name" value="GBBH-like_N"/>
    <property type="match status" value="1"/>
</dbReference>
<feature type="region of interest" description="Disordered" evidence="10">
    <location>
        <begin position="1"/>
        <end position="27"/>
    </location>
</feature>
<dbReference type="GO" id="GO:0045329">
    <property type="term" value="P:carnitine biosynthetic process"/>
    <property type="evidence" value="ECO:0007669"/>
    <property type="project" value="UniProtKB-UniPathway"/>
</dbReference>
<sequence length="497" mass="56670">MTSQITRLEDDDVTRSSEAEPELNQTKLRCLQVPGTPQYESKNPNSSRDAVLPEYPTGKNLCPLRVTHFMKHRQIHGDKKVAGICQEKLGTAVTSASSSGCRLQLGQDGKSMTLTFNEESDIEPIRCNATWLRHNCHCPSCKQTHSGQKLFEPHELQASYKLKSAELRGEELVLRWHGGKAEEDHEGSVPLQFLMHSLYSDAKIQKMAEDRTPLTVKGRCPSVTFEEISESDEGLFKWLHCLNEYGMCVVREVPTREGMVKEAAEKIWSIQQTIYGELFDVVSTPKPINVAYSDAKLGFHMDLAYYESPPGLQFLHCLKFDDCVEGGDSLLVDAWHVAEQLKTSHPEHFETLARVPATLQKIHFDREKPVYMKYQRPHIACNPRGDVIAVHWAPSFEGPLCVPEEDIEPYYAAYHKFAEMIELSETKVQFRLEEGDLLSFNNRRMLHARDAFVLNGGMRHLQGCYVNIDEFQSRVEVIKRRIGSEKLTRRVMNACWS</sequence>
<evidence type="ECO:0000256" key="9">
    <source>
        <dbReference type="ARBA" id="ARBA00023004"/>
    </source>
</evidence>
<dbReference type="GO" id="GO:0046872">
    <property type="term" value="F:metal ion binding"/>
    <property type="evidence" value="ECO:0007669"/>
    <property type="project" value="UniProtKB-KW"/>
</dbReference>
<dbReference type="InterPro" id="IPR050411">
    <property type="entry name" value="AlphaKG_dependent_hydroxylases"/>
</dbReference>
<dbReference type="HOGENOM" id="CLU_021859_0_0_1"/>
<evidence type="ECO:0008006" key="16">
    <source>
        <dbReference type="Google" id="ProtNLM"/>
    </source>
</evidence>
<dbReference type="STRING" id="283909.R7TRD3"/>
<dbReference type="GO" id="GO:0005739">
    <property type="term" value="C:mitochondrion"/>
    <property type="evidence" value="ECO:0007669"/>
    <property type="project" value="TreeGrafter"/>
</dbReference>
<dbReference type="Proteomes" id="UP000014760">
    <property type="component" value="Unassembled WGS sequence"/>
</dbReference>
<dbReference type="UniPathway" id="UPA00118"/>
<dbReference type="EnsemblMetazoa" id="CapteT227933">
    <property type="protein sequence ID" value="CapteP227933"/>
    <property type="gene ID" value="CapteG227933"/>
</dbReference>
<accession>R7TRD3</accession>
<keyword evidence="7" id="KW-0223">Dioxygenase</keyword>
<dbReference type="InterPro" id="IPR042098">
    <property type="entry name" value="TauD-like_sf"/>
</dbReference>
<keyword evidence="15" id="KW-1185">Reference proteome</keyword>
<name>R7TRD3_CAPTE</name>
<feature type="domain" description="Gamma-butyrobetaine hydroxylase-like N-terminal" evidence="12">
    <location>
        <begin position="105"/>
        <end position="179"/>
    </location>
</feature>
<evidence type="ECO:0000256" key="7">
    <source>
        <dbReference type="ARBA" id="ARBA00022964"/>
    </source>
</evidence>
<evidence type="ECO:0000256" key="5">
    <source>
        <dbReference type="ARBA" id="ARBA00022723"/>
    </source>
</evidence>
<evidence type="ECO:0000256" key="8">
    <source>
        <dbReference type="ARBA" id="ARBA00023002"/>
    </source>
</evidence>
<dbReference type="EMBL" id="KB309537">
    <property type="protein sequence ID" value="ELT94056.1"/>
    <property type="molecule type" value="Genomic_DNA"/>
</dbReference>
<dbReference type="InterPro" id="IPR010376">
    <property type="entry name" value="GBBH-like_N"/>
</dbReference>
<dbReference type="FunFam" id="3.60.130.10:FF:000001">
    <property type="entry name" value="Trimethyllysine dioxygenase, mitochondrial"/>
    <property type="match status" value="1"/>
</dbReference>
<dbReference type="AlphaFoldDB" id="R7TRD3"/>
<dbReference type="SUPFAM" id="SSF51197">
    <property type="entry name" value="Clavaminate synthase-like"/>
    <property type="match status" value="1"/>
</dbReference>
<organism evidence="13">
    <name type="scientific">Capitella teleta</name>
    <name type="common">Polychaete worm</name>
    <dbReference type="NCBI Taxonomy" id="283909"/>
    <lineage>
        <taxon>Eukaryota</taxon>
        <taxon>Metazoa</taxon>
        <taxon>Spiralia</taxon>
        <taxon>Lophotrochozoa</taxon>
        <taxon>Annelida</taxon>
        <taxon>Polychaeta</taxon>
        <taxon>Sedentaria</taxon>
        <taxon>Scolecida</taxon>
        <taxon>Capitellidae</taxon>
        <taxon>Capitella</taxon>
    </lineage>
</organism>
<keyword evidence="5" id="KW-0479">Metal-binding</keyword>
<dbReference type="GO" id="GO:0016706">
    <property type="term" value="F:2-oxoglutarate-dependent dioxygenase activity"/>
    <property type="evidence" value="ECO:0007669"/>
    <property type="project" value="UniProtKB-ARBA"/>
</dbReference>
<evidence type="ECO:0000256" key="2">
    <source>
        <dbReference type="ARBA" id="ARBA00001961"/>
    </source>
</evidence>
<protein>
    <recommendedName>
        <fullName evidence="16">Gamma-butyrobetaine dioxygenase</fullName>
    </recommendedName>
</protein>
<dbReference type="EMBL" id="AMQN01000290">
    <property type="status" value="NOT_ANNOTATED_CDS"/>
    <property type="molecule type" value="Genomic_DNA"/>
</dbReference>
<keyword evidence="9" id="KW-0408">Iron</keyword>
<evidence type="ECO:0000259" key="11">
    <source>
        <dbReference type="Pfam" id="PF02668"/>
    </source>
</evidence>
<dbReference type="Gene3D" id="3.30.2020.30">
    <property type="match status" value="1"/>
</dbReference>